<keyword evidence="2" id="KW-1133">Transmembrane helix</keyword>
<dbReference type="Gene3D" id="3.40.50.300">
    <property type="entry name" value="P-loop containing nucleotide triphosphate hydrolases"/>
    <property type="match status" value="1"/>
</dbReference>
<feature type="transmembrane region" description="Helical" evidence="2">
    <location>
        <begin position="21"/>
        <end position="41"/>
    </location>
</feature>
<organism evidence="3 6">
    <name type="scientific">Pandoraea cepalis</name>
    <dbReference type="NCBI Taxonomy" id="2508294"/>
    <lineage>
        <taxon>Bacteria</taxon>
        <taxon>Pseudomonadati</taxon>
        <taxon>Pseudomonadota</taxon>
        <taxon>Betaproteobacteria</taxon>
        <taxon>Burkholderiales</taxon>
        <taxon>Burkholderiaceae</taxon>
        <taxon>Pandoraea</taxon>
    </lineage>
</organism>
<dbReference type="AlphaFoldDB" id="A0AAW7MK28"/>
<keyword evidence="5" id="KW-1185">Reference proteome</keyword>
<comment type="caution">
    <text evidence="3">The sequence shown here is derived from an EMBL/GenBank/DDBJ whole genome shotgun (WGS) entry which is preliminary data.</text>
</comment>
<evidence type="ECO:0000256" key="1">
    <source>
        <dbReference type="SAM" id="MobiDB-lite"/>
    </source>
</evidence>
<dbReference type="InterPro" id="IPR027417">
    <property type="entry name" value="P-loop_NTPase"/>
</dbReference>
<proteinExistence type="predicted"/>
<evidence type="ECO:0000313" key="3">
    <source>
        <dbReference type="EMBL" id="MDN4573127.1"/>
    </source>
</evidence>
<name>A0AAW7MK28_9BURK</name>
<dbReference type="Proteomes" id="UP001172791">
    <property type="component" value="Unassembled WGS sequence"/>
</dbReference>
<sequence length="320" mass="33585">MAAARSRISRRWQMNCYTVHSYSILGCAMTLPLSSLPAGLWRASELAHCHRAGHTTGFAALDAELPGAGWPHGAVTELLSERPGIGEWRLLAPALRDLTQAGQPVMVIAPPMLPYAPALAGWGIDLRWLSVVMRPVRPVSPARQAPRARGTRGLKAEDRDMLWCAEQALKSACCGAVLTWLPAATPEQIRRLQVAAGGGETLTWVVRGPAAAATASAAPLRLGLAVGPGSRLGVQFHKRRGPPRHEPLWLTLPAPYAHVSQPVTGAADDARSGPVGPGPAPSSTPSTVPLVSVSGVSHGLLDRPASALSGARDRLSAHTG</sequence>
<keyword evidence="2" id="KW-0812">Transmembrane</keyword>
<dbReference type="NCBIfam" id="NF033429">
    <property type="entry name" value="ImuA_translesion"/>
    <property type="match status" value="1"/>
</dbReference>
<dbReference type="EMBL" id="QAIC01000033">
    <property type="protein sequence ID" value="MDN4573127.1"/>
    <property type="molecule type" value="Genomic_DNA"/>
</dbReference>
<dbReference type="Proteomes" id="UP001172788">
    <property type="component" value="Unassembled WGS sequence"/>
</dbReference>
<keyword evidence="2" id="KW-0472">Membrane</keyword>
<gene>
    <name evidence="3" type="primary">imuA</name>
    <name evidence="3" type="ORF">DBA34_07635</name>
    <name evidence="4" type="ORF">DBB29_07360</name>
</gene>
<accession>A0AAW7MK28</accession>
<protein>
    <submittedName>
        <fullName evidence="3">Translesion DNA synthesis-associated protein ImuA</fullName>
    </submittedName>
</protein>
<feature type="region of interest" description="Disordered" evidence="1">
    <location>
        <begin position="264"/>
        <end position="291"/>
    </location>
</feature>
<evidence type="ECO:0000313" key="4">
    <source>
        <dbReference type="EMBL" id="MDN4577932.1"/>
    </source>
</evidence>
<evidence type="ECO:0000256" key="2">
    <source>
        <dbReference type="SAM" id="Phobius"/>
    </source>
</evidence>
<reference evidence="3" key="1">
    <citation type="submission" date="2018-04" db="EMBL/GenBank/DDBJ databases">
        <authorList>
            <person name="Jy Z."/>
        </authorList>
    </citation>
    <scope>NUCLEOTIDE SEQUENCE</scope>
    <source>
        <strain evidence="4">AS13</strain>
        <strain evidence="3">LA18</strain>
    </source>
</reference>
<dbReference type="PROSITE" id="PS51257">
    <property type="entry name" value="PROKAR_LIPOPROTEIN"/>
    <property type="match status" value="1"/>
</dbReference>
<evidence type="ECO:0000313" key="5">
    <source>
        <dbReference type="Proteomes" id="UP001172788"/>
    </source>
</evidence>
<evidence type="ECO:0000313" key="6">
    <source>
        <dbReference type="Proteomes" id="UP001172791"/>
    </source>
</evidence>
<dbReference type="SUPFAM" id="SSF52540">
    <property type="entry name" value="P-loop containing nucleoside triphosphate hydrolases"/>
    <property type="match status" value="1"/>
</dbReference>
<dbReference type="InterPro" id="IPR047610">
    <property type="entry name" value="ImuA_translesion"/>
</dbReference>
<dbReference type="EMBL" id="QAID01000034">
    <property type="protein sequence ID" value="MDN4577932.1"/>
    <property type="molecule type" value="Genomic_DNA"/>
</dbReference>